<evidence type="ECO:0000256" key="4">
    <source>
        <dbReference type="ARBA" id="ARBA00022475"/>
    </source>
</evidence>
<feature type="transmembrane region" description="Helical" evidence="9">
    <location>
        <begin position="177"/>
        <end position="197"/>
    </location>
</feature>
<feature type="transmembrane region" description="Helical" evidence="9">
    <location>
        <begin position="12"/>
        <end position="33"/>
    </location>
</feature>
<evidence type="ECO:0000313" key="11">
    <source>
        <dbReference type="Proteomes" id="UP001596110"/>
    </source>
</evidence>
<evidence type="ECO:0000256" key="7">
    <source>
        <dbReference type="ARBA" id="ARBA00023136"/>
    </source>
</evidence>
<feature type="transmembrane region" description="Helical" evidence="9">
    <location>
        <begin position="64"/>
        <end position="84"/>
    </location>
</feature>
<comment type="subcellular location">
    <subcellularLocation>
        <location evidence="1 8">Cell membrane</location>
        <topology evidence="1 8">Multi-pass membrane protein</topology>
    </subcellularLocation>
</comment>
<feature type="transmembrane region" description="Helical" evidence="9">
    <location>
        <begin position="38"/>
        <end position="58"/>
    </location>
</feature>
<keyword evidence="6 9" id="KW-1133">Transmembrane helix</keyword>
<dbReference type="PANTHER" id="PTHR30477:SF3">
    <property type="entry name" value="METAL TRANSPORT SYSTEM MEMBRANE PROTEIN CT_069-RELATED"/>
    <property type="match status" value="1"/>
</dbReference>
<feature type="transmembrane region" description="Helical" evidence="9">
    <location>
        <begin position="203"/>
        <end position="224"/>
    </location>
</feature>
<evidence type="ECO:0000256" key="5">
    <source>
        <dbReference type="ARBA" id="ARBA00022692"/>
    </source>
</evidence>
<feature type="transmembrane region" description="Helical" evidence="9">
    <location>
        <begin position="231"/>
        <end position="252"/>
    </location>
</feature>
<evidence type="ECO:0000256" key="6">
    <source>
        <dbReference type="ARBA" id="ARBA00022989"/>
    </source>
</evidence>
<organism evidence="10 11">
    <name type="scientific">Streptococcus caledonicus</name>
    <dbReference type="NCBI Taxonomy" id="2614158"/>
    <lineage>
        <taxon>Bacteria</taxon>
        <taxon>Bacillati</taxon>
        <taxon>Bacillota</taxon>
        <taxon>Bacilli</taxon>
        <taxon>Lactobacillales</taxon>
        <taxon>Streptococcaceae</taxon>
        <taxon>Streptococcus</taxon>
    </lineage>
</organism>
<feature type="transmembrane region" description="Helical" evidence="9">
    <location>
        <begin position="91"/>
        <end position="110"/>
    </location>
</feature>
<keyword evidence="4" id="KW-1003">Cell membrane</keyword>
<comment type="similarity">
    <text evidence="2 8">Belongs to the ABC-3 integral membrane protein family.</text>
</comment>
<evidence type="ECO:0000256" key="2">
    <source>
        <dbReference type="ARBA" id="ARBA00008034"/>
    </source>
</evidence>
<dbReference type="InterPro" id="IPR001626">
    <property type="entry name" value="ABC_TroCD"/>
</dbReference>
<dbReference type="InterPro" id="IPR037294">
    <property type="entry name" value="ABC_BtuC-like"/>
</dbReference>
<dbReference type="Proteomes" id="UP001596110">
    <property type="component" value="Unassembled WGS sequence"/>
</dbReference>
<keyword evidence="7 9" id="KW-0472">Membrane</keyword>
<evidence type="ECO:0000313" key="10">
    <source>
        <dbReference type="EMBL" id="MFC5630963.1"/>
    </source>
</evidence>
<protein>
    <submittedName>
        <fullName evidence="10">Metal ABC transporter permease</fullName>
    </submittedName>
</protein>
<dbReference type="EMBL" id="JBHSOJ010000016">
    <property type="protein sequence ID" value="MFC5630963.1"/>
    <property type="molecule type" value="Genomic_DNA"/>
</dbReference>
<comment type="caution">
    <text evidence="10">The sequence shown here is derived from an EMBL/GenBank/DDBJ whole genome shotgun (WGS) entry which is preliminary data.</text>
</comment>
<feature type="transmembrane region" description="Helical" evidence="9">
    <location>
        <begin position="258"/>
        <end position="276"/>
    </location>
</feature>
<keyword evidence="3 8" id="KW-0813">Transport</keyword>
<dbReference type="Gene3D" id="1.10.3470.10">
    <property type="entry name" value="ABC transporter involved in vitamin B12 uptake, BtuC"/>
    <property type="match status" value="1"/>
</dbReference>
<sequence length="285" mass="30540">MLKVLTDYSFLTVAVGITLFALATGLIGTISVLTKQSLVGDTLGHASYPGVILAFIVFHSRNPLLLMIGAVFSGYFSYTLVYWIKKQSGQPLLNVLSLVSVSFFGVGMVLKQLLQGNEYFSKSSQAGLQNYLFGQAAFIQFEDILLIAGVSGIALLLFGIIYPALKLYLFDQGFAKSIGISSIFLEQLIVLLMISLISVGLKVVGAVLISAFLIAPATIGLFWARHYKTTLILAGGSAIFSTLIGTYLSSIISGLSTGPTIILVMSVLALISYVVTKARRLGHHV</sequence>
<evidence type="ECO:0000256" key="9">
    <source>
        <dbReference type="SAM" id="Phobius"/>
    </source>
</evidence>
<evidence type="ECO:0000256" key="3">
    <source>
        <dbReference type="ARBA" id="ARBA00022448"/>
    </source>
</evidence>
<dbReference type="RefSeq" id="WP_156805447.1">
    <property type="nucleotide sequence ID" value="NZ_JBHSOJ010000016.1"/>
</dbReference>
<reference evidence="11" key="1">
    <citation type="journal article" date="2019" name="Int. J. Syst. Evol. Microbiol.">
        <title>The Global Catalogue of Microorganisms (GCM) 10K type strain sequencing project: providing services to taxonomists for standard genome sequencing and annotation.</title>
        <authorList>
            <consortium name="The Broad Institute Genomics Platform"/>
            <consortium name="The Broad Institute Genome Sequencing Center for Infectious Disease"/>
            <person name="Wu L."/>
            <person name="Ma J."/>
        </authorList>
    </citation>
    <scope>NUCLEOTIDE SEQUENCE [LARGE SCALE GENOMIC DNA]</scope>
    <source>
        <strain evidence="11">DT43</strain>
    </source>
</reference>
<proteinExistence type="inferred from homology"/>
<evidence type="ECO:0000256" key="1">
    <source>
        <dbReference type="ARBA" id="ARBA00004651"/>
    </source>
</evidence>
<keyword evidence="11" id="KW-1185">Reference proteome</keyword>
<keyword evidence="5 8" id="KW-0812">Transmembrane</keyword>
<name>A0ABW0UCR9_9STRE</name>
<accession>A0ABW0UCR9</accession>
<dbReference type="SUPFAM" id="SSF81345">
    <property type="entry name" value="ABC transporter involved in vitamin B12 uptake, BtuC"/>
    <property type="match status" value="1"/>
</dbReference>
<gene>
    <name evidence="10" type="ORF">ACFPQ3_04995</name>
</gene>
<feature type="transmembrane region" description="Helical" evidence="9">
    <location>
        <begin position="144"/>
        <end position="165"/>
    </location>
</feature>
<evidence type="ECO:0000256" key="8">
    <source>
        <dbReference type="RuleBase" id="RU003943"/>
    </source>
</evidence>
<dbReference type="PANTHER" id="PTHR30477">
    <property type="entry name" value="ABC-TRANSPORTER METAL-BINDING PROTEIN"/>
    <property type="match status" value="1"/>
</dbReference>
<dbReference type="Pfam" id="PF00950">
    <property type="entry name" value="ABC-3"/>
    <property type="match status" value="1"/>
</dbReference>